<evidence type="ECO:0000256" key="1">
    <source>
        <dbReference type="ARBA" id="ARBA00022679"/>
    </source>
</evidence>
<accession>A0AAN4W241</accession>
<keyword evidence="1 2" id="KW-0808">Transferase</keyword>
<sequence>MKPLEGITVLEFCQFMAGPSAGLKLADLGARVIKIERPGSGEAGRQIAIKNIFIEGDSLVFHTVNRNKESFAANLKDPEDLAIVKKLIAQADVMTHNFRPGVMEKIGLDYATVQEINPKLVYGVVTGYGAEGPWAKKPGQDLLVQSLSGLSYLSGNKDSNPTPVGLAVSDIMTGVHLGQGILAALVRRGKTGKGGLVEVSLLESTLDLQFEGLTTYLNDDCKAPVRAKKGSAQPYLAAPYGVYPTADGHIAIAMMPVTKLADHLQVILPDAYQLEESWFEKRDEIMNFFRSIFTEQPTSIWLEMLEAKDIWCADVLNYQQLTQHKGYQELGMEQEVVTTAGEKIKTTRFPLRLDGQQYFSKKAAPRVGEHTDRIKEEFGLKINA</sequence>
<dbReference type="PANTHER" id="PTHR48207:SF4">
    <property type="entry name" value="BLL6097 PROTEIN"/>
    <property type="match status" value="1"/>
</dbReference>
<protein>
    <submittedName>
        <fullName evidence="2">CoA transferase</fullName>
    </submittedName>
</protein>
<evidence type="ECO:0000313" key="2">
    <source>
        <dbReference type="EMBL" id="GJM62897.1"/>
    </source>
</evidence>
<dbReference type="AlphaFoldDB" id="A0AAN4W241"/>
<dbReference type="InterPro" id="IPR044855">
    <property type="entry name" value="CoA-Trfase_III_dom3_sf"/>
</dbReference>
<organism evidence="2 3">
    <name type="scientific">Persicobacter diffluens</name>
    <dbReference type="NCBI Taxonomy" id="981"/>
    <lineage>
        <taxon>Bacteria</taxon>
        <taxon>Pseudomonadati</taxon>
        <taxon>Bacteroidota</taxon>
        <taxon>Cytophagia</taxon>
        <taxon>Cytophagales</taxon>
        <taxon>Persicobacteraceae</taxon>
        <taxon>Persicobacter</taxon>
    </lineage>
</organism>
<dbReference type="GO" id="GO:0008410">
    <property type="term" value="F:CoA-transferase activity"/>
    <property type="evidence" value="ECO:0007669"/>
    <property type="project" value="TreeGrafter"/>
</dbReference>
<dbReference type="EMBL" id="BQKE01000002">
    <property type="protein sequence ID" value="GJM62897.1"/>
    <property type="molecule type" value="Genomic_DNA"/>
</dbReference>
<proteinExistence type="predicted"/>
<dbReference type="Pfam" id="PF02515">
    <property type="entry name" value="CoA_transf_3"/>
    <property type="match status" value="1"/>
</dbReference>
<dbReference type="InterPro" id="IPR050483">
    <property type="entry name" value="CoA-transferase_III_domain"/>
</dbReference>
<reference evidence="2 3" key="1">
    <citation type="submission" date="2021-12" db="EMBL/GenBank/DDBJ databases">
        <title>Genome sequencing of bacteria with rrn-lacking chromosome and rrn-plasmid.</title>
        <authorList>
            <person name="Anda M."/>
            <person name="Iwasaki W."/>
        </authorList>
    </citation>
    <scope>NUCLEOTIDE SEQUENCE [LARGE SCALE GENOMIC DNA]</scope>
    <source>
        <strain evidence="2 3">NBRC 15940</strain>
    </source>
</reference>
<name>A0AAN4W241_9BACT</name>
<dbReference type="SUPFAM" id="SSF89796">
    <property type="entry name" value="CoA-transferase family III (CaiB/BaiF)"/>
    <property type="match status" value="1"/>
</dbReference>
<dbReference type="PANTHER" id="PTHR48207">
    <property type="entry name" value="SUCCINATE--HYDROXYMETHYLGLUTARATE COA-TRANSFERASE"/>
    <property type="match status" value="1"/>
</dbReference>
<dbReference type="InterPro" id="IPR023606">
    <property type="entry name" value="CoA-Trfase_III_dom_1_sf"/>
</dbReference>
<evidence type="ECO:0000313" key="3">
    <source>
        <dbReference type="Proteomes" id="UP001310022"/>
    </source>
</evidence>
<dbReference type="Proteomes" id="UP001310022">
    <property type="component" value="Unassembled WGS sequence"/>
</dbReference>
<dbReference type="Gene3D" id="3.30.1540.10">
    <property type="entry name" value="formyl-coa transferase, domain 3"/>
    <property type="match status" value="1"/>
</dbReference>
<dbReference type="InterPro" id="IPR003673">
    <property type="entry name" value="CoA-Trfase_fam_III"/>
</dbReference>
<dbReference type="Gene3D" id="3.40.50.10540">
    <property type="entry name" value="Crotonobetainyl-coa:carnitine coa-transferase, domain 1"/>
    <property type="match status" value="1"/>
</dbReference>
<gene>
    <name evidence="2" type="ORF">PEDI_34490</name>
</gene>
<keyword evidence="3" id="KW-1185">Reference proteome</keyword>
<comment type="caution">
    <text evidence="2">The sequence shown here is derived from an EMBL/GenBank/DDBJ whole genome shotgun (WGS) entry which is preliminary data.</text>
</comment>
<dbReference type="RefSeq" id="WP_338238125.1">
    <property type="nucleotide sequence ID" value="NZ_BQKE01000002.1"/>
</dbReference>